<dbReference type="GO" id="GO:0005737">
    <property type="term" value="C:cytoplasm"/>
    <property type="evidence" value="ECO:0007669"/>
    <property type="project" value="TreeGrafter"/>
</dbReference>
<evidence type="ECO:0000259" key="3">
    <source>
        <dbReference type="PROSITE" id="PS50003"/>
    </source>
</evidence>
<feature type="domain" description="DH" evidence="4">
    <location>
        <begin position="262"/>
        <end position="424"/>
    </location>
</feature>
<dbReference type="Gene3D" id="2.30.29.30">
    <property type="entry name" value="Pleckstrin-homology domain (PH domain)/Phosphotyrosine-binding domain (PTB)"/>
    <property type="match status" value="1"/>
</dbReference>
<evidence type="ECO:0000256" key="2">
    <source>
        <dbReference type="SAM" id="MobiDB-lite"/>
    </source>
</evidence>
<dbReference type="CDD" id="cd00160">
    <property type="entry name" value="RhoGEF"/>
    <property type="match status" value="1"/>
</dbReference>
<accession>A0AB34K937</accession>
<evidence type="ECO:0000313" key="6">
    <source>
        <dbReference type="Proteomes" id="UP001515480"/>
    </source>
</evidence>
<gene>
    <name evidence="5" type="ORF">AB1Y20_000773</name>
</gene>
<comment type="caution">
    <text evidence="5">The sequence shown here is derived from an EMBL/GenBank/DDBJ whole genome shotgun (WGS) entry which is preliminary data.</text>
</comment>
<dbReference type="PROSITE" id="PS50003">
    <property type="entry name" value="PH_DOMAIN"/>
    <property type="match status" value="1"/>
</dbReference>
<dbReference type="InterPro" id="IPR000219">
    <property type="entry name" value="DH_dom"/>
</dbReference>
<feature type="compositionally biased region" description="Low complexity" evidence="2">
    <location>
        <begin position="1"/>
        <end position="20"/>
    </location>
</feature>
<dbReference type="PANTHER" id="PTHR12673:SF159">
    <property type="entry name" value="LD03170P"/>
    <property type="match status" value="1"/>
</dbReference>
<keyword evidence="6" id="KW-1185">Reference proteome</keyword>
<dbReference type="Pfam" id="PF00621">
    <property type="entry name" value="RhoGEF"/>
    <property type="match status" value="1"/>
</dbReference>
<feature type="compositionally biased region" description="Basic residues" evidence="2">
    <location>
        <begin position="22"/>
        <end position="31"/>
    </location>
</feature>
<evidence type="ECO:0000259" key="4">
    <source>
        <dbReference type="PROSITE" id="PS50010"/>
    </source>
</evidence>
<feature type="region of interest" description="Disordered" evidence="2">
    <location>
        <begin position="1"/>
        <end position="115"/>
    </location>
</feature>
<dbReference type="EMBL" id="JBGBPQ010000001">
    <property type="protein sequence ID" value="KAL1529842.1"/>
    <property type="molecule type" value="Genomic_DNA"/>
</dbReference>
<dbReference type="SUPFAM" id="SSF48065">
    <property type="entry name" value="DBL homology domain (DH-domain)"/>
    <property type="match status" value="1"/>
</dbReference>
<dbReference type="AlphaFoldDB" id="A0AB34K937"/>
<name>A0AB34K937_PRYPA</name>
<evidence type="ECO:0008006" key="7">
    <source>
        <dbReference type="Google" id="ProtNLM"/>
    </source>
</evidence>
<sequence>MASASPHSDSPVSLSSTPRSFTSKRRSQVHRMKLELQNCLDASIPPTPLPLNDSSNTTLRAPSAQPPSPSAPSLKPGAQPAARGPTDENAPSPSASLESPRSLDQAEGDFRPAVDPPIGFEDRVIHAAHEAAALVSEAAQLRPDELDARDALLGRLAQLLAALEASAARRRDERTPPASLSSRPPPTEASAPATPTRTPLAIERMAARVPTPADAAVRCYGRKTPATPSYAATGRAALCLQAAWRGRAARSRVGARVAELRLRGRTAHELVASEKEYLRQLRLLISRYFLPLQQRGLPADKLRTLFGNVQVLLNLSRTAIAQLGSSAPVAAPPSTACADTLLKLLPSLKIYQQYVSGYPMAQQLLSQLMEQDDGFRQCVAEEEAKGDNNTRLDVLLVAPVRRLPNYGMYMERMIKLTPQDAPERACFCQESPAASSLPPSLYNLSILSIAAPPSLTSLLLLGTPQAAAAVQELCLMVDASLAENESRGRVVQLHSEFAGLLGPVMPHRRFLFEGELCELNVEPGRGSFAVRHVVLFNDILLLLNAPSGVREAIDCISLAKVQVKLLPHLVGGPAPYAFELWSIAKIWRFGAASEEFRSKWVAQIQQQVRFLLASFKQRGKSLAFIPQSVSLLRERLSALREQRTVIEEQVVDLTTGMSLLDEQSKGDRQRLAELERKANRRSLGDDSAKDKEIEVLRQRVSSSDANRAQLQDVTNKCIEELFELCNILDATDEQHNDDSLLQYMLFSST</sequence>
<dbReference type="PANTHER" id="PTHR12673">
    <property type="entry name" value="FACIOGENITAL DYSPLASIA PROTEIN"/>
    <property type="match status" value="1"/>
</dbReference>
<dbReference type="InterPro" id="IPR001849">
    <property type="entry name" value="PH_domain"/>
</dbReference>
<protein>
    <recommendedName>
        <fullName evidence="7">DH domain-containing protein</fullName>
    </recommendedName>
</protein>
<dbReference type="PROSITE" id="PS50096">
    <property type="entry name" value="IQ"/>
    <property type="match status" value="1"/>
</dbReference>
<dbReference type="Proteomes" id="UP001515480">
    <property type="component" value="Unassembled WGS sequence"/>
</dbReference>
<evidence type="ECO:0000256" key="1">
    <source>
        <dbReference type="SAM" id="Coils"/>
    </source>
</evidence>
<dbReference type="SMART" id="SM00233">
    <property type="entry name" value="PH"/>
    <property type="match status" value="1"/>
</dbReference>
<feature type="compositionally biased region" description="Polar residues" evidence="2">
    <location>
        <begin position="89"/>
        <end position="99"/>
    </location>
</feature>
<dbReference type="InterPro" id="IPR011993">
    <property type="entry name" value="PH-like_dom_sf"/>
</dbReference>
<feature type="coiled-coil region" evidence="1">
    <location>
        <begin position="629"/>
        <end position="677"/>
    </location>
</feature>
<dbReference type="Gene3D" id="1.20.900.10">
    <property type="entry name" value="Dbl homology (DH) domain"/>
    <property type="match status" value="1"/>
</dbReference>
<feature type="domain" description="PH" evidence="3">
    <location>
        <begin position="509"/>
        <end position="609"/>
    </location>
</feature>
<evidence type="ECO:0000313" key="5">
    <source>
        <dbReference type="EMBL" id="KAL1529842.1"/>
    </source>
</evidence>
<reference evidence="5 6" key="1">
    <citation type="journal article" date="2024" name="Science">
        <title>Giant polyketide synthase enzymes in the biosynthesis of giant marine polyether toxins.</title>
        <authorList>
            <person name="Fallon T.R."/>
            <person name="Shende V.V."/>
            <person name="Wierzbicki I.H."/>
            <person name="Pendleton A.L."/>
            <person name="Watervoot N.F."/>
            <person name="Auber R.P."/>
            <person name="Gonzalez D.J."/>
            <person name="Wisecaver J.H."/>
            <person name="Moore B.S."/>
        </authorList>
    </citation>
    <scope>NUCLEOTIDE SEQUENCE [LARGE SCALE GENOMIC DNA]</scope>
    <source>
        <strain evidence="5 6">12B1</strain>
    </source>
</reference>
<dbReference type="InterPro" id="IPR051092">
    <property type="entry name" value="FYVE_RhoGEF_PH"/>
</dbReference>
<dbReference type="InterPro" id="IPR035899">
    <property type="entry name" value="DBL_dom_sf"/>
</dbReference>
<keyword evidence="1" id="KW-0175">Coiled coil</keyword>
<feature type="region of interest" description="Disordered" evidence="2">
    <location>
        <begin position="167"/>
        <end position="196"/>
    </location>
</feature>
<dbReference type="SMART" id="SM00325">
    <property type="entry name" value="RhoGEF"/>
    <property type="match status" value="1"/>
</dbReference>
<dbReference type="PROSITE" id="PS50010">
    <property type="entry name" value="DH_2"/>
    <property type="match status" value="1"/>
</dbReference>
<proteinExistence type="predicted"/>
<dbReference type="SUPFAM" id="SSF50729">
    <property type="entry name" value="PH domain-like"/>
    <property type="match status" value="1"/>
</dbReference>
<dbReference type="GO" id="GO:0005085">
    <property type="term" value="F:guanyl-nucleotide exchange factor activity"/>
    <property type="evidence" value="ECO:0007669"/>
    <property type="project" value="InterPro"/>
</dbReference>
<organism evidence="5 6">
    <name type="scientific">Prymnesium parvum</name>
    <name type="common">Toxic golden alga</name>
    <dbReference type="NCBI Taxonomy" id="97485"/>
    <lineage>
        <taxon>Eukaryota</taxon>
        <taxon>Haptista</taxon>
        <taxon>Haptophyta</taxon>
        <taxon>Prymnesiophyceae</taxon>
        <taxon>Prymnesiales</taxon>
        <taxon>Prymnesiaceae</taxon>
        <taxon>Prymnesium</taxon>
    </lineage>
</organism>